<evidence type="ECO:0000313" key="3">
    <source>
        <dbReference type="EMBL" id="SVA12946.1"/>
    </source>
</evidence>
<organism evidence="3">
    <name type="scientific">marine metagenome</name>
    <dbReference type="NCBI Taxonomy" id="408172"/>
    <lineage>
        <taxon>unclassified sequences</taxon>
        <taxon>metagenomes</taxon>
        <taxon>ecological metagenomes</taxon>
    </lineage>
</organism>
<sequence length="168" mass="19288">VLTRPAIVFTMNQSTEQTPRYTGNVLLPLSILLMCGVFYTQTLDFPELEDVGPEVVPYLWMIIIVVFCIFLVFQAVRKSGDPDPEPGQLRTLFIYVAFIIFYLLVIESAGYFLSTFIFLVVSMLYLGFRKRLAIVATSLSWIVFSYTIFYKLLYIPLPVGPFLSPWIE</sequence>
<protein>
    <recommendedName>
        <fullName evidence="2">DUF1468 domain-containing protein</fullName>
    </recommendedName>
</protein>
<dbReference type="Pfam" id="PF07331">
    <property type="entry name" value="TctB"/>
    <property type="match status" value="1"/>
</dbReference>
<keyword evidence="1" id="KW-0472">Membrane</keyword>
<evidence type="ECO:0000256" key="1">
    <source>
        <dbReference type="SAM" id="Phobius"/>
    </source>
</evidence>
<feature type="transmembrane region" description="Helical" evidence="1">
    <location>
        <begin position="88"/>
        <end position="105"/>
    </location>
</feature>
<feature type="domain" description="DUF1468" evidence="2">
    <location>
        <begin position="28"/>
        <end position="158"/>
    </location>
</feature>
<keyword evidence="1" id="KW-0812">Transmembrane</keyword>
<feature type="transmembrane region" description="Helical" evidence="1">
    <location>
        <begin position="135"/>
        <end position="155"/>
    </location>
</feature>
<feature type="transmembrane region" description="Helical" evidence="1">
    <location>
        <begin position="59"/>
        <end position="76"/>
    </location>
</feature>
<reference evidence="3" key="1">
    <citation type="submission" date="2018-05" db="EMBL/GenBank/DDBJ databases">
        <authorList>
            <person name="Lanie J.A."/>
            <person name="Ng W.-L."/>
            <person name="Kazmierczak K.M."/>
            <person name="Andrzejewski T.M."/>
            <person name="Davidsen T.M."/>
            <person name="Wayne K.J."/>
            <person name="Tettelin H."/>
            <person name="Glass J.I."/>
            <person name="Rusch D."/>
            <person name="Podicherti R."/>
            <person name="Tsui H.-C.T."/>
            <person name="Winkler M.E."/>
        </authorList>
    </citation>
    <scope>NUCLEOTIDE SEQUENCE</scope>
</reference>
<feature type="transmembrane region" description="Helical" evidence="1">
    <location>
        <begin position="21"/>
        <end position="39"/>
    </location>
</feature>
<name>A0A381T9U1_9ZZZZ</name>
<dbReference type="EMBL" id="UINC01004249">
    <property type="protein sequence ID" value="SVA12946.1"/>
    <property type="molecule type" value="Genomic_DNA"/>
</dbReference>
<gene>
    <name evidence="3" type="ORF">METZ01_LOCUS65800</name>
</gene>
<dbReference type="AlphaFoldDB" id="A0A381T9U1"/>
<feature type="non-terminal residue" evidence="3">
    <location>
        <position position="1"/>
    </location>
</feature>
<keyword evidence="1" id="KW-1133">Transmembrane helix</keyword>
<evidence type="ECO:0000259" key="2">
    <source>
        <dbReference type="Pfam" id="PF07331"/>
    </source>
</evidence>
<accession>A0A381T9U1</accession>
<proteinExistence type="predicted"/>
<dbReference type="InterPro" id="IPR009936">
    <property type="entry name" value="DUF1468"/>
</dbReference>
<feature type="transmembrane region" description="Helical" evidence="1">
    <location>
        <begin position="111"/>
        <end position="128"/>
    </location>
</feature>